<evidence type="ECO:0000313" key="17">
    <source>
        <dbReference type="Proteomes" id="UP000199305"/>
    </source>
</evidence>
<evidence type="ECO:0000256" key="6">
    <source>
        <dbReference type="ARBA" id="ARBA00022603"/>
    </source>
</evidence>
<keyword evidence="11 14" id="KW-0408">Iron</keyword>
<dbReference type="STRING" id="658219.SAMN05216212_0907"/>
<dbReference type="InterPro" id="IPR027492">
    <property type="entry name" value="RNA_MTrfase_RlmN"/>
</dbReference>
<evidence type="ECO:0000256" key="13">
    <source>
        <dbReference type="ARBA" id="ARBA00023157"/>
    </source>
</evidence>
<dbReference type="Pfam" id="PF04055">
    <property type="entry name" value="Radical_SAM"/>
    <property type="match status" value="1"/>
</dbReference>
<dbReference type="Gene3D" id="1.10.150.530">
    <property type="match status" value="1"/>
</dbReference>
<accession>A0A1G8X198</accession>
<sequence>MTQPQTEKVNLLGLSVEKLTAFFESLGEKRFRAVQVLKWIHQNGVDDFSQMTNVSKALREKLAEVAEICAPEVLGQWDSADGTRKWLIKVEGGSAIETVYIPDGDRGTLCVSSQVGCSLDCSFCATGKQGFNRDLTAAEIIGQVWIACKSFGQLQPKGPRKVTNVVMMGMGEPLLNFDNVVDAMNLMMEDNAYGISKRRVTLSTSGVVPALDRLADVTDVSLAISLHAPNDELRNELVPINRKYPIAMLLDSAKRYIERMPDTHRKMTIEYTLMREVNDRPEHAEQLAALLRDVPVKINLIPFNPFELSDYQRVSNNALRRFQQILLDKGFTVTVRTTRGDDIAAACGQLAGTVNDRTRRSERYRNAAQPVRIVG</sequence>
<keyword evidence="17" id="KW-1185">Reference proteome</keyword>
<evidence type="ECO:0000259" key="15">
    <source>
        <dbReference type="PROSITE" id="PS51918"/>
    </source>
</evidence>
<dbReference type="SUPFAM" id="SSF102114">
    <property type="entry name" value="Radical SAM enzymes"/>
    <property type="match status" value="1"/>
</dbReference>
<name>A0A1G8X198_9GAMM</name>
<comment type="catalytic activity">
    <reaction evidence="14">
        <text>adenosine(37) in tRNA + 2 reduced [2Fe-2S]-[ferredoxin] + 2 S-adenosyl-L-methionine = 2-methyladenosine(37) in tRNA + 5'-deoxyadenosine + L-methionine + 2 oxidized [2Fe-2S]-[ferredoxin] + S-adenosyl-L-homocysteine</text>
        <dbReference type="Rhea" id="RHEA:43332"/>
        <dbReference type="Rhea" id="RHEA-COMP:10000"/>
        <dbReference type="Rhea" id="RHEA-COMP:10001"/>
        <dbReference type="Rhea" id="RHEA-COMP:10162"/>
        <dbReference type="Rhea" id="RHEA-COMP:10485"/>
        <dbReference type="ChEBI" id="CHEBI:17319"/>
        <dbReference type="ChEBI" id="CHEBI:33737"/>
        <dbReference type="ChEBI" id="CHEBI:33738"/>
        <dbReference type="ChEBI" id="CHEBI:57844"/>
        <dbReference type="ChEBI" id="CHEBI:57856"/>
        <dbReference type="ChEBI" id="CHEBI:59789"/>
        <dbReference type="ChEBI" id="CHEBI:74411"/>
        <dbReference type="ChEBI" id="CHEBI:74497"/>
        <dbReference type="EC" id="2.1.1.192"/>
    </reaction>
</comment>
<dbReference type="EC" id="2.1.1.192" evidence="14"/>
<dbReference type="CDD" id="cd01335">
    <property type="entry name" value="Radical_SAM"/>
    <property type="match status" value="1"/>
</dbReference>
<gene>
    <name evidence="14" type="primary">rlmN</name>
    <name evidence="16" type="ORF">SAMN05216212_0907</name>
</gene>
<dbReference type="GO" id="GO:0002935">
    <property type="term" value="F:tRNA (adenine(37)-C2)-methyltransferase activity"/>
    <property type="evidence" value="ECO:0007669"/>
    <property type="project" value="UniProtKB-UniRule"/>
</dbReference>
<dbReference type="PANTHER" id="PTHR30544:SF5">
    <property type="entry name" value="RADICAL SAM CORE DOMAIN-CONTAINING PROTEIN"/>
    <property type="match status" value="1"/>
</dbReference>
<feature type="disulfide bond" description="(transient)" evidence="14">
    <location>
        <begin position="110"/>
        <end position="347"/>
    </location>
</feature>
<evidence type="ECO:0000256" key="2">
    <source>
        <dbReference type="ARBA" id="ARBA00007544"/>
    </source>
</evidence>
<evidence type="ECO:0000256" key="10">
    <source>
        <dbReference type="ARBA" id="ARBA00022723"/>
    </source>
</evidence>
<dbReference type="PROSITE" id="PS51918">
    <property type="entry name" value="RADICAL_SAM"/>
    <property type="match status" value="1"/>
</dbReference>
<dbReference type="Gene3D" id="3.20.20.70">
    <property type="entry name" value="Aldolase class I"/>
    <property type="match status" value="1"/>
</dbReference>
<protein>
    <recommendedName>
        <fullName evidence="14">Dual-specificity RNA methyltransferase RlmN</fullName>
        <ecNumber evidence="14">2.1.1.192</ecNumber>
    </recommendedName>
    <alternativeName>
        <fullName evidence="14">23S rRNA (adenine(2503)-C(2))-methyltransferase</fullName>
    </alternativeName>
    <alternativeName>
        <fullName evidence="14">23S rRNA m2A2503 methyltransferase</fullName>
    </alternativeName>
    <alternativeName>
        <fullName evidence="14">Ribosomal RNA large subunit methyltransferase N</fullName>
    </alternativeName>
    <alternativeName>
        <fullName evidence="14">tRNA (adenine(37)-C(2))-methyltransferase</fullName>
    </alternativeName>
    <alternativeName>
        <fullName evidence="14">tRNA m2A37 methyltransferase</fullName>
    </alternativeName>
</protein>
<feature type="binding site" evidence="14">
    <location>
        <begin position="171"/>
        <end position="172"/>
    </location>
    <ligand>
        <name>S-adenosyl-L-methionine</name>
        <dbReference type="ChEBI" id="CHEBI:59789"/>
    </ligand>
</feature>
<evidence type="ECO:0000256" key="14">
    <source>
        <dbReference type="HAMAP-Rule" id="MF_01849"/>
    </source>
</evidence>
<dbReference type="GO" id="GO:0030488">
    <property type="term" value="P:tRNA methylation"/>
    <property type="evidence" value="ECO:0007669"/>
    <property type="project" value="UniProtKB-UniRule"/>
</dbReference>
<dbReference type="GO" id="GO:0019843">
    <property type="term" value="F:rRNA binding"/>
    <property type="evidence" value="ECO:0007669"/>
    <property type="project" value="UniProtKB-UniRule"/>
</dbReference>
<dbReference type="RefSeq" id="WP_091509115.1">
    <property type="nucleotide sequence ID" value="NZ_FNFH01000002.1"/>
</dbReference>
<comment type="function">
    <text evidence="14">Specifically methylates position 2 of adenine 2503 in 23S rRNA and position 2 of adenine 37 in tRNAs. m2A2503 modification seems to play a crucial role in the proofreading step occurring at the peptidyl transferase center and thus would serve to optimize ribosomal fidelity.</text>
</comment>
<feature type="binding site" evidence="14">
    <location>
        <begin position="225"/>
        <end position="227"/>
    </location>
    <ligand>
        <name>S-adenosyl-L-methionine</name>
        <dbReference type="ChEBI" id="CHEBI:59789"/>
    </ligand>
</feature>
<dbReference type="GO" id="GO:0070475">
    <property type="term" value="P:rRNA base methylation"/>
    <property type="evidence" value="ECO:0007669"/>
    <property type="project" value="UniProtKB-UniRule"/>
</dbReference>
<dbReference type="GO" id="GO:0046872">
    <property type="term" value="F:metal ion binding"/>
    <property type="evidence" value="ECO:0007669"/>
    <property type="project" value="UniProtKB-KW"/>
</dbReference>
<evidence type="ECO:0000256" key="8">
    <source>
        <dbReference type="ARBA" id="ARBA00022691"/>
    </source>
</evidence>
<evidence type="ECO:0000256" key="9">
    <source>
        <dbReference type="ARBA" id="ARBA00022694"/>
    </source>
</evidence>
<feature type="active site" description="S-methylcysteine intermediate" evidence="14">
    <location>
        <position position="347"/>
    </location>
</feature>
<comment type="miscellaneous">
    <text evidence="14">Reaction proceeds by a ping-pong mechanism involving intermediate methylation of a conserved cysteine residue.</text>
</comment>
<comment type="subcellular location">
    <subcellularLocation>
        <location evidence="1 14">Cytoplasm</location>
    </subcellularLocation>
</comment>
<evidence type="ECO:0000256" key="3">
    <source>
        <dbReference type="ARBA" id="ARBA00022485"/>
    </source>
</evidence>
<dbReference type="Proteomes" id="UP000199305">
    <property type="component" value="Unassembled WGS sequence"/>
</dbReference>
<dbReference type="FunFam" id="1.10.150.530:FF:000003">
    <property type="entry name" value="Dual-specificity RNA methyltransferase RlmN"/>
    <property type="match status" value="1"/>
</dbReference>
<keyword evidence="7 14" id="KW-0808">Transferase</keyword>
<keyword evidence="12 14" id="KW-0411">Iron-sulfur</keyword>
<keyword evidence="8 14" id="KW-0949">S-adenosyl-L-methionine</keyword>
<evidence type="ECO:0000256" key="12">
    <source>
        <dbReference type="ARBA" id="ARBA00023014"/>
    </source>
</evidence>
<dbReference type="InterPro" id="IPR013785">
    <property type="entry name" value="Aldolase_TIM"/>
</dbReference>
<dbReference type="GO" id="GO:0051539">
    <property type="term" value="F:4 iron, 4 sulfur cluster binding"/>
    <property type="evidence" value="ECO:0007669"/>
    <property type="project" value="UniProtKB-UniRule"/>
</dbReference>
<feature type="binding site" evidence="14">
    <location>
        <position position="203"/>
    </location>
    <ligand>
        <name>S-adenosyl-L-methionine</name>
        <dbReference type="ChEBI" id="CHEBI:59789"/>
    </ligand>
</feature>
<feature type="domain" description="Radical SAM core" evidence="15">
    <location>
        <begin position="103"/>
        <end position="342"/>
    </location>
</feature>
<dbReference type="InterPro" id="IPR040072">
    <property type="entry name" value="Methyltransferase_A"/>
</dbReference>
<feature type="active site" description="Proton acceptor" evidence="14">
    <location>
        <position position="97"/>
    </location>
</feature>
<feature type="binding site" evidence="14">
    <location>
        <position position="304"/>
    </location>
    <ligand>
        <name>S-adenosyl-L-methionine</name>
        <dbReference type="ChEBI" id="CHEBI:59789"/>
    </ligand>
</feature>
<evidence type="ECO:0000256" key="5">
    <source>
        <dbReference type="ARBA" id="ARBA00022552"/>
    </source>
</evidence>
<keyword evidence="9 14" id="KW-0819">tRNA processing</keyword>
<dbReference type="Pfam" id="PF21016">
    <property type="entry name" value="RlmN_N"/>
    <property type="match status" value="1"/>
</dbReference>
<dbReference type="PANTHER" id="PTHR30544">
    <property type="entry name" value="23S RRNA METHYLTRANSFERASE"/>
    <property type="match status" value="1"/>
</dbReference>
<dbReference type="AlphaFoldDB" id="A0A1G8X198"/>
<dbReference type="PIRSF" id="PIRSF006004">
    <property type="entry name" value="CHP00048"/>
    <property type="match status" value="1"/>
</dbReference>
<keyword evidence="5 14" id="KW-0698">rRNA processing</keyword>
<keyword evidence="4 14" id="KW-0963">Cytoplasm</keyword>
<evidence type="ECO:0000256" key="1">
    <source>
        <dbReference type="ARBA" id="ARBA00004496"/>
    </source>
</evidence>
<dbReference type="FunFam" id="3.20.20.70:FF:000008">
    <property type="entry name" value="Dual-specificity RNA methyltransferase RlmN"/>
    <property type="match status" value="1"/>
</dbReference>
<feature type="binding site" evidence="14">
    <location>
        <position position="117"/>
    </location>
    <ligand>
        <name>[4Fe-4S] cluster</name>
        <dbReference type="ChEBI" id="CHEBI:49883"/>
        <note>4Fe-4S-S-AdoMet</note>
    </ligand>
</feature>
<keyword evidence="10 14" id="KW-0479">Metal-binding</keyword>
<evidence type="ECO:0000256" key="11">
    <source>
        <dbReference type="ARBA" id="ARBA00023004"/>
    </source>
</evidence>
<dbReference type="InterPro" id="IPR058240">
    <property type="entry name" value="rSAM_sf"/>
</dbReference>
<comment type="similarity">
    <text evidence="2 14">Belongs to the radical SAM superfamily. RlmN family.</text>
</comment>
<dbReference type="OrthoDB" id="9793973at2"/>
<evidence type="ECO:0000313" key="16">
    <source>
        <dbReference type="EMBL" id="SDJ83625.1"/>
    </source>
</evidence>
<reference evidence="17" key="1">
    <citation type="submission" date="2016-10" db="EMBL/GenBank/DDBJ databases">
        <authorList>
            <person name="Varghese N."/>
            <person name="Submissions S."/>
        </authorList>
    </citation>
    <scope>NUCLEOTIDE SEQUENCE [LARGE SCALE GENOMIC DNA]</scope>
    <source>
        <strain evidence="17">CGMCC 1.10658</strain>
    </source>
</reference>
<dbReference type="SFLD" id="SFLDF00275">
    <property type="entry name" value="adenosine_C2_methyltransferase"/>
    <property type="match status" value="1"/>
</dbReference>
<dbReference type="SFLD" id="SFLDS00029">
    <property type="entry name" value="Radical_SAM"/>
    <property type="match status" value="1"/>
</dbReference>
<dbReference type="NCBIfam" id="TIGR00048">
    <property type="entry name" value="rRNA_mod_RlmN"/>
    <property type="match status" value="1"/>
</dbReference>
<feature type="binding site" evidence="14">
    <location>
        <position position="124"/>
    </location>
    <ligand>
        <name>[4Fe-4S] cluster</name>
        <dbReference type="ChEBI" id="CHEBI:49883"/>
        <note>4Fe-4S-S-AdoMet</note>
    </ligand>
</feature>
<dbReference type="HAMAP" id="MF_01849">
    <property type="entry name" value="RNA_methyltr_RlmN"/>
    <property type="match status" value="1"/>
</dbReference>
<dbReference type="InterPro" id="IPR004383">
    <property type="entry name" value="rRNA_lsu_MTrfase_RlmN/Cfr"/>
</dbReference>
<dbReference type="InterPro" id="IPR007197">
    <property type="entry name" value="rSAM"/>
</dbReference>
<keyword evidence="6 14" id="KW-0489">Methyltransferase</keyword>
<comment type="catalytic activity">
    <reaction evidence="14">
        <text>adenosine(2503) in 23S rRNA + 2 reduced [2Fe-2S]-[ferredoxin] + 2 S-adenosyl-L-methionine = 2-methyladenosine(2503) in 23S rRNA + 5'-deoxyadenosine + L-methionine + 2 oxidized [2Fe-2S]-[ferredoxin] + S-adenosyl-L-homocysteine</text>
        <dbReference type="Rhea" id="RHEA:42916"/>
        <dbReference type="Rhea" id="RHEA-COMP:10000"/>
        <dbReference type="Rhea" id="RHEA-COMP:10001"/>
        <dbReference type="Rhea" id="RHEA-COMP:10152"/>
        <dbReference type="Rhea" id="RHEA-COMP:10282"/>
        <dbReference type="ChEBI" id="CHEBI:17319"/>
        <dbReference type="ChEBI" id="CHEBI:33737"/>
        <dbReference type="ChEBI" id="CHEBI:33738"/>
        <dbReference type="ChEBI" id="CHEBI:57844"/>
        <dbReference type="ChEBI" id="CHEBI:57856"/>
        <dbReference type="ChEBI" id="CHEBI:59789"/>
        <dbReference type="ChEBI" id="CHEBI:74411"/>
        <dbReference type="ChEBI" id="CHEBI:74497"/>
        <dbReference type="EC" id="2.1.1.192"/>
    </reaction>
</comment>
<dbReference type="InterPro" id="IPR048641">
    <property type="entry name" value="RlmN_N"/>
</dbReference>
<proteinExistence type="inferred from homology"/>
<feature type="binding site" evidence="14">
    <location>
        <position position="121"/>
    </location>
    <ligand>
        <name>[4Fe-4S] cluster</name>
        <dbReference type="ChEBI" id="CHEBI:49883"/>
        <note>4Fe-4S-S-AdoMet</note>
    </ligand>
</feature>
<evidence type="ECO:0000256" key="4">
    <source>
        <dbReference type="ARBA" id="ARBA00022490"/>
    </source>
</evidence>
<dbReference type="GO" id="GO:0070040">
    <property type="term" value="F:rRNA (adenine(2503)-C2-)-methyltransferase activity"/>
    <property type="evidence" value="ECO:0007669"/>
    <property type="project" value="UniProtKB-UniRule"/>
</dbReference>
<keyword evidence="3 14" id="KW-0004">4Fe-4S</keyword>
<comment type="cofactor">
    <cofactor evidence="14">
        <name>[4Fe-4S] cluster</name>
        <dbReference type="ChEBI" id="CHEBI:49883"/>
    </cofactor>
    <text evidence="14">Binds 1 [4Fe-4S] cluster. The cluster is coordinated with 3 cysteines and an exchangeable S-adenosyl-L-methionine.</text>
</comment>
<dbReference type="GO" id="GO:0005737">
    <property type="term" value="C:cytoplasm"/>
    <property type="evidence" value="ECO:0007669"/>
    <property type="project" value="UniProtKB-SubCell"/>
</dbReference>
<evidence type="ECO:0000256" key="7">
    <source>
        <dbReference type="ARBA" id="ARBA00022679"/>
    </source>
</evidence>
<keyword evidence="13 14" id="KW-1015">Disulfide bond</keyword>
<dbReference type="EMBL" id="FNFH01000002">
    <property type="protein sequence ID" value="SDJ83625.1"/>
    <property type="molecule type" value="Genomic_DNA"/>
</dbReference>
<dbReference type="GO" id="GO:0000049">
    <property type="term" value="F:tRNA binding"/>
    <property type="evidence" value="ECO:0007669"/>
    <property type="project" value="UniProtKB-UniRule"/>
</dbReference>
<dbReference type="SFLD" id="SFLDG01062">
    <property type="entry name" value="methyltransferase_(Class_A)"/>
    <property type="match status" value="1"/>
</dbReference>
<organism evidence="16 17">
    <name type="scientific">Microbulbifer yueqingensis</name>
    <dbReference type="NCBI Taxonomy" id="658219"/>
    <lineage>
        <taxon>Bacteria</taxon>
        <taxon>Pseudomonadati</taxon>
        <taxon>Pseudomonadota</taxon>
        <taxon>Gammaproteobacteria</taxon>
        <taxon>Cellvibrionales</taxon>
        <taxon>Microbulbiferaceae</taxon>
        <taxon>Microbulbifer</taxon>
    </lineage>
</organism>